<dbReference type="CDD" id="cd02120">
    <property type="entry name" value="PA_subtilisin_like"/>
    <property type="match status" value="1"/>
</dbReference>
<dbReference type="Proteomes" id="UP000231279">
    <property type="component" value="Unassembled WGS sequence"/>
</dbReference>
<dbReference type="Pfam" id="PF17766">
    <property type="entry name" value="fn3_6"/>
    <property type="match status" value="1"/>
</dbReference>
<keyword evidence="2" id="KW-0645">Protease</keyword>
<comment type="caution">
    <text evidence="10">The sequence shown here is derived from an EMBL/GenBank/DDBJ whole genome shotgun (WGS) entry which is preliminary data.</text>
</comment>
<feature type="domain" description="Subtilisin-like protease fibronectin type-III" evidence="9">
    <location>
        <begin position="488"/>
        <end position="584"/>
    </location>
</feature>
<evidence type="ECO:0000256" key="6">
    <source>
        <dbReference type="PROSITE-ProRule" id="PRU01240"/>
    </source>
</evidence>
<organism evidence="10 11">
    <name type="scientific">Handroanthus impetiginosus</name>
    <dbReference type="NCBI Taxonomy" id="429701"/>
    <lineage>
        <taxon>Eukaryota</taxon>
        <taxon>Viridiplantae</taxon>
        <taxon>Streptophyta</taxon>
        <taxon>Embryophyta</taxon>
        <taxon>Tracheophyta</taxon>
        <taxon>Spermatophyta</taxon>
        <taxon>Magnoliopsida</taxon>
        <taxon>eudicotyledons</taxon>
        <taxon>Gunneridae</taxon>
        <taxon>Pentapetalae</taxon>
        <taxon>asterids</taxon>
        <taxon>lamiids</taxon>
        <taxon>Lamiales</taxon>
        <taxon>Bignoniaceae</taxon>
        <taxon>Crescentiina</taxon>
        <taxon>Tabebuia alliance</taxon>
        <taxon>Handroanthus</taxon>
    </lineage>
</organism>
<dbReference type="EC" id="3.4.14.10" evidence="10"/>
<dbReference type="PROSITE" id="PS51892">
    <property type="entry name" value="SUBTILASE"/>
    <property type="match status" value="1"/>
</dbReference>
<proteinExistence type="inferred from homology"/>
<dbReference type="PRINTS" id="PR00723">
    <property type="entry name" value="SUBTILISIN"/>
</dbReference>
<dbReference type="InterPro" id="IPR015500">
    <property type="entry name" value="Peptidase_S8_subtilisin-rel"/>
</dbReference>
<evidence type="ECO:0000256" key="4">
    <source>
        <dbReference type="ARBA" id="ARBA00022801"/>
    </source>
</evidence>
<dbReference type="Gene3D" id="3.40.50.200">
    <property type="entry name" value="Peptidase S8/S53 domain"/>
    <property type="match status" value="2"/>
</dbReference>
<dbReference type="InterPro" id="IPR023827">
    <property type="entry name" value="Peptidase_S8_Asp-AS"/>
</dbReference>
<evidence type="ECO:0000256" key="1">
    <source>
        <dbReference type="ARBA" id="ARBA00011073"/>
    </source>
</evidence>
<feature type="domain" description="Peptidase S8/S53" evidence="7">
    <location>
        <begin position="42"/>
        <end position="380"/>
    </location>
</feature>
<name>A0A2G9H9N5_9LAMI</name>
<evidence type="ECO:0000313" key="10">
    <source>
        <dbReference type="EMBL" id="PIN14219.1"/>
    </source>
</evidence>
<evidence type="ECO:0000256" key="5">
    <source>
        <dbReference type="ARBA" id="ARBA00022825"/>
    </source>
</evidence>
<dbReference type="InterPro" id="IPR041469">
    <property type="entry name" value="Subtilisin-like_FN3"/>
</dbReference>
<evidence type="ECO:0000259" key="9">
    <source>
        <dbReference type="Pfam" id="PF17766"/>
    </source>
</evidence>
<dbReference type="GO" id="GO:0008240">
    <property type="term" value="F:tripeptidyl-peptidase activity"/>
    <property type="evidence" value="ECO:0007669"/>
    <property type="project" value="UniProtKB-EC"/>
</dbReference>
<dbReference type="GO" id="GO:0004252">
    <property type="term" value="F:serine-type endopeptidase activity"/>
    <property type="evidence" value="ECO:0007669"/>
    <property type="project" value="InterPro"/>
</dbReference>
<dbReference type="Pfam" id="PF02225">
    <property type="entry name" value="PA"/>
    <property type="match status" value="1"/>
</dbReference>
<dbReference type="InterPro" id="IPR045051">
    <property type="entry name" value="SBT"/>
</dbReference>
<feature type="domain" description="PA" evidence="8">
    <location>
        <begin position="256"/>
        <end position="324"/>
    </location>
</feature>
<keyword evidence="3" id="KW-0732">Signal</keyword>
<dbReference type="GO" id="GO:0006508">
    <property type="term" value="P:proteolysis"/>
    <property type="evidence" value="ECO:0007669"/>
    <property type="project" value="UniProtKB-KW"/>
</dbReference>
<sequence length="587" mass="63366">MQQIPGFVSARPEQVYPLHTTHSPDFLGLIQNLGFWNSSRYGTGIIIGLLDSGISPYHPSFSNQGMLPLPGKWKGTFEFTSRACNNKLIGARYFGIENGSPSDEVGHGTHTTAAAAGNFIEVLICLATPINGTAVGMAPLAHLAMYKVCGLRNCLESDIIAGMDAAINDGVDVLSISLGGQSSPFYNDTIEVGAYRAMVKGISVSCSAGNCGPSDHALSNEAPWILTVERLLCLGTTKNQMVNQLFGLRIFLPQSANAFTEDVRGKIVRCELGGLASRVERGEAVKNAGGAAMIIMNQNDLVYTILAEAHVPPTIHISHADGLKVKAYLNSTSKPTTTIIFKGTIIGNDRAPVVAGFSSNGPSQASPGILKPDIIGPSVNILAAWPDKRLLPANVFATGSGHVNPSRANDPGLVYDNEPNEYISYLCGLNYTNQQVGIIVQHQWLVYDIDQQDYLPYLCGLNYTNRQVGIIVNRPVRCSEISSIPEAELNYPSFSVFLGNKPQTYNRTVKNVGEANPVYSVGITKLPGVEIRVEPTTLQFSQLNQKLTYQVTFNRLAKASSETIVHGSLMWTSTKYSVRSPIVVFIV</sequence>
<dbReference type="PROSITE" id="PS00136">
    <property type="entry name" value="SUBTILASE_ASP"/>
    <property type="match status" value="1"/>
</dbReference>
<dbReference type="OrthoDB" id="206201at2759"/>
<dbReference type="InterPro" id="IPR036852">
    <property type="entry name" value="Peptidase_S8/S53_dom_sf"/>
</dbReference>
<comment type="similarity">
    <text evidence="1 6">Belongs to the peptidase S8 family.</text>
</comment>
<dbReference type="AlphaFoldDB" id="A0A2G9H9N5"/>
<dbReference type="Pfam" id="PF00082">
    <property type="entry name" value="Peptidase_S8"/>
    <property type="match status" value="1"/>
</dbReference>
<evidence type="ECO:0000313" key="11">
    <source>
        <dbReference type="Proteomes" id="UP000231279"/>
    </source>
</evidence>
<evidence type="ECO:0000256" key="2">
    <source>
        <dbReference type="ARBA" id="ARBA00022670"/>
    </source>
</evidence>
<keyword evidence="11" id="KW-1185">Reference proteome</keyword>
<dbReference type="FunFam" id="2.60.40.2310:FF:000001">
    <property type="entry name" value="Subtilisin-like protease SBT1.5"/>
    <property type="match status" value="1"/>
</dbReference>
<protein>
    <submittedName>
        <fullName evidence="10">Tripeptidyl-peptidase II</fullName>
        <ecNumber evidence="10">3.4.14.10</ecNumber>
    </submittedName>
</protein>
<gene>
    <name evidence="10" type="ORF">CDL12_13156</name>
</gene>
<dbReference type="PANTHER" id="PTHR10795">
    <property type="entry name" value="PROPROTEIN CONVERTASE SUBTILISIN/KEXIN"/>
    <property type="match status" value="1"/>
</dbReference>
<evidence type="ECO:0000259" key="7">
    <source>
        <dbReference type="Pfam" id="PF00082"/>
    </source>
</evidence>
<keyword evidence="5" id="KW-0720">Serine protease</keyword>
<keyword evidence="4 10" id="KW-0378">Hydrolase</keyword>
<evidence type="ECO:0000256" key="3">
    <source>
        <dbReference type="ARBA" id="ARBA00022729"/>
    </source>
</evidence>
<dbReference type="InterPro" id="IPR000209">
    <property type="entry name" value="Peptidase_S8/S53_dom"/>
</dbReference>
<accession>A0A2G9H9N5</accession>
<dbReference type="SUPFAM" id="SSF52743">
    <property type="entry name" value="Subtilisin-like"/>
    <property type="match status" value="1"/>
</dbReference>
<reference evidence="11" key="1">
    <citation type="journal article" date="2018" name="Gigascience">
        <title>Genome assembly of the Pink Ipe (Handroanthus impetiginosus, Bignoniaceae), a highly valued, ecologically keystone Neotropical timber forest tree.</title>
        <authorList>
            <person name="Silva-Junior O.B."/>
            <person name="Grattapaglia D."/>
            <person name="Novaes E."/>
            <person name="Collevatti R.G."/>
        </authorList>
    </citation>
    <scope>NUCLEOTIDE SEQUENCE [LARGE SCALE GENOMIC DNA]</scope>
    <source>
        <strain evidence="11">cv. UFG-1</strain>
    </source>
</reference>
<dbReference type="Gene3D" id="2.60.40.2310">
    <property type="match status" value="1"/>
</dbReference>
<dbReference type="STRING" id="429701.A0A2G9H9N5"/>
<comment type="caution">
    <text evidence="6">Lacks conserved residue(s) required for the propagation of feature annotation.</text>
</comment>
<dbReference type="EMBL" id="NKXS01002326">
    <property type="protein sequence ID" value="PIN14219.1"/>
    <property type="molecule type" value="Genomic_DNA"/>
</dbReference>
<dbReference type="InterPro" id="IPR003137">
    <property type="entry name" value="PA_domain"/>
</dbReference>
<evidence type="ECO:0000259" key="8">
    <source>
        <dbReference type="Pfam" id="PF02225"/>
    </source>
</evidence>